<evidence type="ECO:0000256" key="7">
    <source>
        <dbReference type="ARBA" id="ARBA00022729"/>
    </source>
</evidence>
<evidence type="ECO:0000256" key="12">
    <source>
        <dbReference type="ARBA" id="ARBA00023016"/>
    </source>
</evidence>
<gene>
    <name evidence="18" type="ORF">Csp_A06910</name>
</gene>
<dbReference type="PANTHER" id="PTHR22939:SF130">
    <property type="entry name" value="PERIPLASMIC SERINE ENDOPROTEASE DEGP-LIKE-RELATED"/>
    <property type="match status" value="1"/>
</dbReference>
<keyword evidence="7" id="KW-0732">Signal</keyword>
<comment type="subcellular location">
    <subcellularLocation>
        <location evidence="2">Periplasm</location>
    </subcellularLocation>
</comment>
<evidence type="ECO:0000256" key="1">
    <source>
        <dbReference type="ARBA" id="ARBA00001772"/>
    </source>
</evidence>
<dbReference type="SUPFAM" id="SSF50156">
    <property type="entry name" value="PDZ domain-like"/>
    <property type="match status" value="2"/>
</dbReference>
<evidence type="ECO:0000256" key="5">
    <source>
        <dbReference type="ARBA" id="ARBA00013958"/>
    </source>
</evidence>
<dbReference type="Gene3D" id="2.30.42.10">
    <property type="match status" value="2"/>
</dbReference>
<keyword evidence="8" id="KW-0677">Repeat</keyword>
<evidence type="ECO:0000256" key="10">
    <source>
        <dbReference type="ARBA" id="ARBA00022801"/>
    </source>
</evidence>
<feature type="domain" description="PDZ" evidence="17">
    <location>
        <begin position="384"/>
        <end position="482"/>
    </location>
</feature>
<organism evidence="18">
    <name type="scientific">Curvibacter symbiont subsp. Hydra magnipapillata</name>
    <dbReference type="NCBI Taxonomy" id="667019"/>
    <lineage>
        <taxon>Bacteria</taxon>
        <taxon>Pseudomonadati</taxon>
        <taxon>Pseudomonadota</taxon>
        <taxon>Betaproteobacteria</taxon>
        <taxon>Burkholderiales</taxon>
        <taxon>Comamonadaceae</taxon>
        <taxon>Curvibacter</taxon>
    </lineage>
</organism>
<evidence type="ECO:0000256" key="2">
    <source>
        <dbReference type="ARBA" id="ARBA00004418"/>
    </source>
</evidence>
<reference evidence="18" key="1">
    <citation type="journal article" date="2010" name="Nature">
        <title>The dynamic genome of Hydra.</title>
        <authorList>
            <person name="Chapman J.A."/>
            <person name="Kirkness E.F."/>
            <person name="Simakov O."/>
            <person name="Hampson S.E."/>
            <person name="Mitros T."/>
            <person name="Weinmaier T."/>
            <person name="Rattei T."/>
            <person name="Balasubramanian P.G."/>
            <person name="Borman J."/>
            <person name="Busam D."/>
            <person name="Disbennett K."/>
            <person name="Pfannkoch C."/>
            <person name="Sumin N."/>
            <person name="Sutton G."/>
            <person name="Viswanathan L."/>
            <person name="Walenz B."/>
            <person name="Goodstein D.M."/>
            <person name="Hellsten U."/>
            <person name="Kawashima T."/>
            <person name="Prochnik S.E."/>
            <person name="Putnam N.H."/>
            <person name="Shu S."/>
            <person name="Blumberg B."/>
            <person name="Dana C.E."/>
            <person name="Gee L."/>
            <person name="Kibler D.F."/>
            <person name="Law L."/>
            <person name="Lindgens D."/>
            <person name="Martinez D.E."/>
            <person name="Peng J."/>
            <person name="Wigge P.A."/>
            <person name="Bertulat B."/>
            <person name="Guder C."/>
            <person name="Nakamura Y."/>
            <person name="Ozbek S."/>
            <person name="Watanabe H."/>
            <person name="Khalturin K."/>
            <person name="Hemmrich G."/>
            <person name="Franke A."/>
            <person name="Augustin R."/>
            <person name="Fraune S."/>
            <person name="Hayakawa E."/>
            <person name="Hayakawa S."/>
            <person name="Hirose M."/>
            <person name="Hwang J."/>
            <person name="Ikeo K."/>
            <person name="Nishimiya-Fujisawa C."/>
            <person name="Ogura A."/>
            <person name="Takahashi T."/>
            <person name="Steinmetz P.R."/>
            <person name="Zhang X."/>
            <person name="Aufschnaiter R."/>
            <person name="Eder M.K."/>
            <person name="Gorny A.K."/>
            <person name="Salvenmoser W."/>
            <person name="Heimberg A.M."/>
            <person name="Wheeler B.M."/>
            <person name="Peterson K.J."/>
            <person name="Boettger A."/>
            <person name="Tischler P."/>
            <person name="Wolf A."/>
            <person name="Gojobori T."/>
            <person name="Remington K.A."/>
            <person name="Strausberg R.L."/>
            <person name="Venter J."/>
            <person name="Technau U."/>
            <person name="Hobmayer B."/>
            <person name="Bosch T.C."/>
            <person name="Holstein T.W."/>
            <person name="Fujisawa T."/>
            <person name="Bode H.R."/>
            <person name="David C.N."/>
            <person name="Rokhsar D.S."/>
            <person name="Steele R.E."/>
        </authorList>
    </citation>
    <scope>NUCLEOTIDE SEQUENCE</scope>
</reference>
<feature type="domain" description="PDZ" evidence="17">
    <location>
        <begin position="287"/>
        <end position="352"/>
    </location>
</feature>
<dbReference type="PANTHER" id="PTHR22939">
    <property type="entry name" value="SERINE PROTEASE FAMILY S1C HTRA-RELATED"/>
    <property type="match status" value="1"/>
</dbReference>
<evidence type="ECO:0000256" key="14">
    <source>
        <dbReference type="PIRSR" id="PIRSR611782-1"/>
    </source>
</evidence>
<name>C9Y990_CURXX</name>
<dbReference type="InterPro" id="IPR036034">
    <property type="entry name" value="PDZ_sf"/>
</dbReference>
<dbReference type="InterPro" id="IPR001940">
    <property type="entry name" value="Peptidase_S1C"/>
</dbReference>
<dbReference type="NCBIfam" id="TIGR02037">
    <property type="entry name" value="degP_htrA_DO"/>
    <property type="match status" value="1"/>
</dbReference>
<feature type="binding site" evidence="15">
    <location>
        <position position="170"/>
    </location>
    <ligand>
        <name>substrate</name>
    </ligand>
</feature>
<dbReference type="InterPro" id="IPR041489">
    <property type="entry name" value="PDZ_6"/>
</dbReference>
<keyword evidence="9" id="KW-0574">Periplasm</keyword>
<feature type="binding site" evidence="15">
    <location>
        <position position="140"/>
    </location>
    <ligand>
        <name>substrate</name>
    </ligand>
</feature>
<evidence type="ECO:0000259" key="17">
    <source>
        <dbReference type="PROSITE" id="PS50106"/>
    </source>
</evidence>
<evidence type="ECO:0000313" key="18">
    <source>
        <dbReference type="EMBL" id="CBA28366.1"/>
    </source>
</evidence>
<feature type="active site" description="Charge relay system" evidence="14">
    <location>
        <position position="140"/>
    </location>
</feature>
<sequence>MKDDTMQHTERSLYLKPTFIGVLASSCFLGGYALSQRNPAAAPADATPTAISRAMDARGGTPASFADIAEQQGPAVVNISVQGAVKTSARSGVPQLDPRDPFYEFFRRFQPPAESDNAPTRGTGSGFIVKADGVVLTNAHVVADASEVTVKLKDKREFKAKVLGIDKLSDVAVLKIDAKDLPTVKIGDPKNSRVGEWVVAIGSPFGFENTVTAGIVSAKSRSLPDEGYVPFLQTDVAINPGNSGGPLFNLAGEVIGINSQIYSRSGGYQGLSFAIPIDVAMKVEGQLLAHGKVSRGRLGVTIQEVSPELAESFGLDKPAGALVNSVDKGSAADKAGLQAGDVILKFNGTAISQSSELPPLVSDTAPGSNAALSVWRQGKPKELSITLGQMESGKVAAESAAPQDKQLGLAVRPLNRQERAEAQVAGGLVVEDVADGPAKRAGLRSGDVILSVNGELASSPDTLKSQLGQGRKKMALLVLRGEDRLFVPVTVG</sequence>
<protein>
    <recommendedName>
        <fullName evidence="5">Probable periplasmic serine endoprotease DegP-like</fullName>
        <ecNumber evidence="4">3.4.21.107</ecNumber>
    </recommendedName>
    <alternativeName>
        <fullName evidence="13">Protease Do</fullName>
    </alternativeName>
</protein>
<evidence type="ECO:0000256" key="11">
    <source>
        <dbReference type="ARBA" id="ARBA00022825"/>
    </source>
</evidence>
<accession>C9Y990</accession>
<dbReference type="InterPro" id="IPR009003">
    <property type="entry name" value="Peptidase_S1_PA"/>
</dbReference>
<evidence type="ECO:0000256" key="8">
    <source>
        <dbReference type="ARBA" id="ARBA00022737"/>
    </source>
</evidence>
<dbReference type="EC" id="3.4.21.107" evidence="4"/>
<keyword evidence="11" id="KW-0720">Serine protease</keyword>
<feature type="transmembrane region" description="Helical" evidence="16">
    <location>
        <begin position="12"/>
        <end position="34"/>
    </location>
</feature>
<keyword evidence="10" id="KW-0378">Hydrolase</keyword>
<dbReference type="PROSITE" id="PS50106">
    <property type="entry name" value="PDZ"/>
    <property type="match status" value="2"/>
</dbReference>
<evidence type="ECO:0000256" key="3">
    <source>
        <dbReference type="ARBA" id="ARBA00010541"/>
    </source>
</evidence>
<evidence type="ECO:0000256" key="16">
    <source>
        <dbReference type="SAM" id="Phobius"/>
    </source>
</evidence>
<feature type="active site" description="Charge relay system" evidence="14">
    <location>
        <position position="170"/>
    </location>
</feature>
<dbReference type="SUPFAM" id="SSF50494">
    <property type="entry name" value="Trypsin-like serine proteases"/>
    <property type="match status" value="1"/>
</dbReference>
<dbReference type="PRINTS" id="PR00834">
    <property type="entry name" value="PROTEASES2C"/>
</dbReference>
<dbReference type="Pfam" id="PF13365">
    <property type="entry name" value="Trypsin_2"/>
    <property type="match status" value="1"/>
</dbReference>
<evidence type="ECO:0000256" key="13">
    <source>
        <dbReference type="ARBA" id="ARBA00032850"/>
    </source>
</evidence>
<dbReference type="GO" id="GO:0006508">
    <property type="term" value="P:proteolysis"/>
    <property type="evidence" value="ECO:0007669"/>
    <property type="project" value="UniProtKB-KW"/>
</dbReference>
<keyword evidence="16" id="KW-0812">Transmembrane</keyword>
<evidence type="ECO:0000256" key="15">
    <source>
        <dbReference type="PIRSR" id="PIRSR611782-2"/>
    </source>
</evidence>
<dbReference type="SMART" id="SM00228">
    <property type="entry name" value="PDZ"/>
    <property type="match status" value="2"/>
</dbReference>
<dbReference type="InterPro" id="IPR001478">
    <property type="entry name" value="PDZ"/>
</dbReference>
<keyword evidence="12" id="KW-0346">Stress response</keyword>
<dbReference type="EMBL" id="FN543104">
    <property type="protein sequence ID" value="CBA28366.1"/>
    <property type="molecule type" value="Genomic_DNA"/>
</dbReference>
<keyword evidence="18" id="KW-0560">Oxidoreductase</keyword>
<feature type="binding site" evidence="15">
    <location>
        <begin position="241"/>
        <end position="243"/>
    </location>
    <ligand>
        <name>substrate</name>
    </ligand>
</feature>
<feature type="active site" description="Charge relay system" evidence="14">
    <location>
        <position position="243"/>
    </location>
</feature>
<dbReference type="FunFam" id="2.40.10.120:FF:000007">
    <property type="entry name" value="Periplasmic serine endoprotease DegP-like"/>
    <property type="match status" value="1"/>
</dbReference>
<comment type="catalytic activity">
    <reaction evidence="1">
        <text>Acts on substrates that are at least partially unfolded. The cleavage site P1 residue is normally between a pair of hydrophobic residues, such as Val-|-Val.</text>
        <dbReference type="EC" id="3.4.21.107"/>
    </reaction>
</comment>
<dbReference type="AlphaFoldDB" id="C9Y990"/>
<comment type="similarity">
    <text evidence="3">Belongs to the peptidase S1C family.</text>
</comment>
<keyword evidence="16" id="KW-1133">Transmembrane helix</keyword>
<evidence type="ECO:0000256" key="9">
    <source>
        <dbReference type="ARBA" id="ARBA00022764"/>
    </source>
</evidence>
<keyword evidence="16" id="KW-0472">Membrane</keyword>
<proteinExistence type="inferred from homology"/>
<dbReference type="GO" id="GO:0016491">
    <property type="term" value="F:oxidoreductase activity"/>
    <property type="evidence" value="ECO:0007669"/>
    <property type="project" value="UniProtKB-KW"/>
</dbReference>
<dbReference type="GO" id="GO:0004252">
    <property type="term" value="F:serine-type endopeptidase activity"/>
    <property type="evidence" value="ECO:0007669"/>
    <property type="project" value="InterPro"/>
</dbReference>
<dbReference type="Gene3D" id="2.40.10.120">
    <property type="match status" value="1"/>
</dbReference>
<dbReference type="CDD" id="cd10839">
    <property type="entry name" value="cpPDZ1_DegP-like"/>
    <property type="match status" value="1"/>
</dbReference>
<dbReference type="GO" id="GO:0042597">
    <property type="term" value="C:periplasmic space"/>
    <property type="evidence" value="ECO:0007669"/>
    <property type="project" value="UniProtKB-SubCell"/>
</dbReference>
<dbReference type="PROSITE" id="PS51257">
    <property type="entry name" value="PROKAR_LIPOPROTEIN"/>
    <property type="match status" value="1"/>
</dbReference>
<dbReference type="Pfam" id="PF17820">
    <property type="entry name" value="PDZ_6"/>
    <property type="match status" value="1"/>
</dbReference>
<dbReference type="InterPro" id="IPR011782">
    <property type="entry name" value="Pept_S1C_Do"/>
</dbReference>
<evidence type="ECO:0000256" key="6">
    <source>
        <dbReference type="ARBA" id="ARBA00022670"/>
    </source>
</evidence>
<keyword evidence="6" id="KW-0645">Protease</keyword>
<evidence type="ECO:0000256" key="4">
    <source>
        <dbReference type="ARBA" id="ARBA00013035"/>
    </source>
</evidence>
<dbReference type="Pfam" id="PF13180">
    <property type="entry name" value="PDZ_2"/>
    <property type="match status" value="1"/>
</dbReference>